<dbReference type="NCBIfam" id="TIGR01640">
    <property type="entry name" value="F_box_assoc_1"/>
    <property type="match status" value="1"/>
</dbReference>
<evidence type="ECO:0000259" key="1">
    <source>
        <dbReference type="SMART" id="SM00256"/>
    </source>
</evidence>
<evidence type="ECO:0000313" key="3">
    <source>
        <dbReference type="Proteomes" id="UP000095767"/>
    </source>
</evidence>
<dbReference type="Gene3D" id="1.20.1280.50">
    <property type="match status" value="1"/>
</dbReference>
<dbReference type="InterPro" id="IPR017451">
    <property type="entry name" value="F-box-assoc_interact_dom"/>
</dbReference>
<dbReference type="InterPro" id="IPR036047">
    <property type="entry name" value="F-box-like_dom_sf"/>
</dbReference>
<dbReference type="PANTHER" id="PTHR31111">
    <property type="entry name" value="BNAA05G37150D PROTEIN-RELATED"/>
    <property type="match status" value="1"/>
</dbReference>
<dbReference type="SUPFAM" id="SSF50969">
    <property type="entry name" value="YVTN repeat-like/Quinoprotein amine dehydrogenase"/>
    <property type="match status" value="1"/>
</dbReference>
<feature type="domain" description="F-box" evidence="1">
    <location>
        <begin position="8"/>
        <end position="48"/>
    </location>
</feature>
<dbReference type="PANTHER" id="PTHR31111:SF133">
    <property type="entry name" value="OS07G0196600 PROTEIN"/>
    <property type="match status" value="1"/>
</dbReference>
<dbReference type="InterPro" id="IPR011044">
    <property type="entry name" value="Quino_amine_DH_bsu"/>
</dbReference>
<dbReference type="Pfam" id="PF08268">
    <property type="entry name" value="FBA_3"/>
    <property type="match status" value="1"/>
</dbReference>
<protein>
    <recommendedName>
        <fullName evidence="1">F-box domain-containing protein</fullName>
    </recommendedName>
</protein>
<dbReference type="SMART" id="SM00256">
    <property type="entry name" value="FBOX"/>
    <property type="match status" value="1"/>
</dbReference>
<comment type="caution">
    <text evidence="2">The sequence shown here is derived from an EMBL/GenBank/DDBJ whole genome shotgun (WGS) entry which is preliminary data.</text>
</comment>
<proteinExistence type="predicted"/>
<sequence>MGSRWDGIHADIFVDILQRLPPIPRRRLRLVCWHWRNVIDDRTPAPQFRAKVLAFVAGDGRRRAYVFRRAGDVVVVNPATGETLAVPPPSKTYQEFNDAAAYSFAYHPATGLYKIVHVPCRSGDGTLDVVRVFTLGDRSWREVPVPRGSSCLLSFGIISIDGATYRVARDAHSVMSFDLKDERVVFVKTLPVRVQLCLDHSWHLTTDAKGRLGLAVCSYDLKRTRRLKGSKTEGWMLEHEGVRIASSNH</sequence>
<dbReference type="Pfam" id="PF00646">
    <property type="entry name" value="F-box"/>
    <property type="match status" value="1"/>
</dbReference>
<evidence type="ECO:0000313" key="2">
    <source>
        <dbReference type="EMBL" id="OEL18729.1"/>
    </source>
</evidence>
<dbReference type="SUPFAM" id="SSF81383">
    <property type="entry name" value="F-box domain"/>
    <property type="match status" value="1"/>
</dbReference>
<dbReference type="Proteomes" id="UP000095767">
    <property type="component" value="Unassembled WGS sequence"/>
</dbReference>
<gene>
    <name evidence="2" type="ORF">BAE44_0020252</name>
</gene>
<organism evidence="2 3">
    <name type="scientific">Dichanthelium oligosanthes</name>
    <dbReference type="NCBI Taxonomy" id="888268"/>
    <lineage>
        <taxon>Eukaryota</taxon>
        <taxon>Viridiplantae</taxon>
        <taxon>Streptophyta</taxon>
        <taxon>Embryophyta</taxon>
        <taxon>Tracheophyta</taxon>
        <taxon>Spermatophyta</taxon>
        <taxon>Magnoliopsida</taxon>
        <taxon>Liliopsida</taxon>
        <taxon>Poales</taxon>
        <taxon>Poaceae</taxon>
        <taxon>PACMAD clade</taxon>
        <taxon>Panicoideae</taxon>
        <taxon>Panicodae</taxon>
        <taxon>Paniceae</taxon>
        <taxon>Dichantheliinae</taxon>
        <taxon>Dichanthelium</taxon>
    </lineage>
</organism>
<dbReference type="OrthoDB" id="665134at2759"/>
<dbReference type="InterPro" id="IPR001810">
    <property type="entry name" value="F-box_dom"/>
</dbReference>
<dbReference type="AlphaFoldDB" id="A0A1E5V0R2"/>
<keyword evidence="3" id="KW-1185">Reference proteome</keyword>
<accession>A0A1E5V0R2</accession>
<name>A0A1E5V0R2_9POAL</name>
<dbReference type="EMBL" id="LWDX02055809">
    <property type="protein sequence ID" value="OEL18729.1"/>
    <property type="molecule type" value="Genomic_DNA"/>
</dbReference>
<reference evidence="2 3" key="1">
    <citation type="submission" date="2016-09" db="EMBL/GenBank/DDBJ databases">
        <title>The draft genome of Dichanthelium oligosanthes: A C3 panicoid grass species.</title>
        <authorList>
            <person name="Studer A.J."/>
            <person name="Schnable J.C."/>
            <person name="Brutnell T.P."/>
        </authorList>
    </citation>
    <scope>NUCLEOTIDE SEQUENCE [LARGE SCALE GENOMIC DNA]</scope>
    <source>
        <strain evidence="3">cv. Kellogg 1175</strain>
        <tissue evidence="2">Leaf</tissue>
    </source>
</reference>
<dbReference type="InterPro" id="IPR013187">
    <property type="entry name" value="F-box-assoc_dom_typ3"/>
</dbReference>